<organism evidence="1 2">
    <name type="scientific">[Clostridium] aminophilum</name>
    <dbReference type="NCBI Taxonomy" id="1526"/>
    <lineage>
        <taxon>Bacteria</taxon>
        <taxon>Bacillati</taxon>
        <taxon>Bacillota</taxon>
        <taxon>Clostridia</taxon>
        <taxon>Lachnospirales</taxon>
        <taxon>Lachnospiraceae</taxon>
    </lineage>
</organism>
<keyword evidence="2" id="KW-1185">Reference proteome</keyword>
<dbReference type="EMBL" id="FOIL01000042">
    <property type="protein sequence ID" value="SET77590.1"/>
    <property type="molecule type" value="Genomic_DNA"/>
</dbReference>
<accession>A0A1I0H218</accession>
<dbReference type="Proteomes" id="UP000199820">
    <property type="component" value="Unassembled WGS sequence"/>
</dbReference>
<dbReference type="AlphaFoldDB" id="A0A1I0H218"/>
<gene>
    <name evidence="1" type="ORF">SAMN04487771_104215</name>
</gene>
<reference evidence="1 2" key="1">
    <citation type="submission" date="2016-10" db="EMBL/GenBank/DDBJ databases">
        <authorList>
            <person name="de Groot N.N."/>
        </authorList>
    </citation>
    <scope>NUCLEOTIDE SEQUENCE [LARGE SCALE GENOMIC DNA]</scope>
    <source>
        <strain evidence="1 2">KH1P1</strain>
    </source>
</reference>
<dbReference type="RefSeq" id="WP_074650075.1">
    <property type="nucleotide sequence ID" value="NZ_FOIL01000042.1"/>
</dbReference>
<evidence type="ECO:0000313" key="2">
    <source>
        <dbReference type="Proteomes" id="UP000199820"/>
    </source>
</evidence>
<name>A0A1I0H218_9FIRM</name>
<dbReference type="OrthoDB" id="5186494at2"/>
<proteinExistence type="predicted"/>
<protein>
    <submittedName>
        <fullName evidence="1">Uncharacterized protein</fullName>
    </submittedName>
</protein>
<sequence>MTNYELLLEINGKLKENIESLYTSGKMDDLNKCISFANDFNMWLSCCGDFSEYILIKEAQTECINSIYLCAQGFYKEAITTLRQFLEHTLFAVMLSTNDYKYRLWKAGKIDMSWTQMMDRENGIFSVQFIQTYANDIDEIRSMELLVIAKDIYRECSEFVHGNYVRLAMLPDYITYNEKMTDQFIKCFRSIKYVICMALFIRFRETLNNPEILRKLEPLIFDNIGMLPEIQLLYNRGDFRDE</sequence>
<evidence type="ECO:0000313" key="1">
    <source>
        <dbReference type="EMBL" id="SET77590.1"/>
    </source>
</evidence>